<gene>
    <name evidence="3" type="ORF">GIB67_009808</name>
</gene>
<keyword evidence="4" id="KW-1185">Reference proteome</keyword>
<proteinExistence type="predicted"/>
<evidence type="ECO:0000313" key="3">
    <source>
        <dbReference type="EMBL" id="KAF6154108.1"/>
    </source>
</evidence>
<reference evidence="3 4" key="1">
    <citation type="journal article" date="2020" name="IScience">
        <title>Genome Sequencing of the Endangered Kingdonia uniflora (Circaeasteraceae, Ranunculales) Reveals Potential Mechanisms of Evolutionary Specialization.</title>
        <authorList>
            <person name="Sun Y."/>
            <person name="Deng T."/>
            <person name="Zhang A."/>
            <person name="Moore M.J."/>
            <person name="Landis J.B."/>
            <person name="Lin N."/>
            <person name="Zhang H."/>
            <person name="Zhang X."/>
            <person name="Huang J."/>
            <person name="Zhang X."/>
            <person name="Sun H."/>
            <person name="Wang H."/>
        </authorList>
    </citation>
    <scope>NUCLEOTIDE SEQUENCE [LARGE SCALE GENOMIC DNA]</scope>
    <source>
        <strain evidence="3">TB1705</strain>
        <tissue evidence="3">Leaf</tissue>
    </source>
</reference>
<dbReference type="AlphaFoldDB" id="A0A7J7MHA2"/>
<dbReference type="Proteomes" id="UP000541444">
    <property type="component" value="Unassembled WGS sequence"/>
</dbReference>
<feature type="coiled-coil region" evidence="1">
    <location>
        <begin position="355"/>
        <end position="404"/>
    </location>
</feature>
<evidence type="ECO:0000313" key="4">
    <source>
        <dbReference type="Proteomes" id="UP000541444"/>
    </source>
</evidence>
<keyword evidence="1" id="KW-0175">Coiled coil</keyword>
<name>A0A7J7MHA2_9MAGN</name>
<evidence type="ECO:0000256" key="2">
    <source>
        <dbReference type="SAM" id="MobiDB-lite"/>
    </source>
</evidence>
<sequence>MVSTSVCAKADEVDLVGHLSLVIGVGDEEDTVAELVEWPRLKSSRVEFPTGSSRFREFCKAKSSIDGIWGHTFEYRVILVCETLNERWAASGSERRITAKDFLEYYAVKYVTATDGAYLSSSSSRPYFFDLFLAGRVWNDNLLWVFGKCLQWSDEDPLELNNRTITKGINCKVSRKESFIDAVAREGTELEAVPKELEISWFKRVASKDDRVRRSQAKRRMAAKTLGSMEEKLSTPKLNTPLKLPQLNEMPNGLVDMATISNTVVWNLAKRKAVKRGDASRYVTLDSADDSSKKRKVTSPTKSQVVLEESDKIAEGANLRPRFEVEVGLLEEQCLAKAREKMVAVMDDEFKKDRSIELEKRISQLEGEKNQLEENLTREREAFQLELEKEREAAATKLKEVRVESMAEAERLVTASATSRNNLAGKFYQLRYTKAEIMTFSKGNYEENEIMDEDEVEEIEDGLNVAEKTIADNQETINQAKEKLAVLSLQMKLNVARERERERTLLYNAEYVEEYEALISQYEDRLDDNVKLTLKLEEAKRQVEDKTATILSKDSALNQLTSELIELREKAASGSRHEVELTEYHIRALNEEISNMKCNIRALNEQLLKREFDLDTARTNLAVFEANFKKLSSSIVGKVRELRNSTQIRDSLISRLDHLKADLRRLKEREAQSRVHLIEIQAKNKSLVNDLAHAYGNVRRVVQREKEMNERINQLCTRISESERELRVREMKYQKDLKFKLDKRDGEIASGEGSREIKEFLHQKEELVENMRIDLTNSRQKSIDLTRQMSERIDQLIAELAESKAHRWKDNKRADVTHQAFKELVVHEQEKCDGKSLHQRQLSALVTFFVEEIKLLQVERNLMQDCFFGRTCVCKLDISSIDPIGVMDHGIGTTTTEQIARGREIVAEQAPEYMASRTKIGGSSSAVSPTPVMGGRSTALPSRKSSRVKKK</sequence>
<feature type="region of interest" description="Disordered" evidence="2">
    <location>
        <begin position="916"/>
        <end position="951"/>
    </location>
</feature>
<comment type="caution">
    <text evidence="3">The sequence shown here is derived from an EMBL/GenBank/DDBJ whole genome shotgun (WGS) entry which is preliminary data.</text>
</comment>
<protein>
    <submittedName>
        <fullName evidence="3">Uncharacterized protein</fullName>
    </submittedName>
</protein>
<dbReference type="EMBL" id="JACGCM010001517">
    <property type="protein sequence ID" value="KAF6154108.1"/>
    <property type="molecule type" value="Genomic_DNA"/>
</dbReference>
<evidence type="ECO:0000256" key="1">
    <source>
        <dbReference type="SAM" id="Coils"/>
    </source>
</evidence>
<accession>A0A7J7MHA2</accession>
<feature type="coiled-coil region" evidence="1">
    <location>
        <begin position="463"/>
        <end position="549"/>
    </location>
</feature>
<organism evidence="3 4">
    <name type="scientific">Kingdonia uniflora</name>
    <dbReference type="NCBI Taxonomy" id="39325"/>
    <lineage>
        <taxon>Eukaryota</taxon>
        <taxon>Viridiplantae</taxon>
        <taxon>Streptophyta</taxon>
        <taxon>Embryophyta</taxon>
        <taxon>Tracheophyta</taxon>
        <taxon>Spermatophyta</taxon>
        <taxon>Magnoliopsida</taxon>
        <taxon>Ranunculales</taxon>
        <taxon>Circaeasteraceae</taxon>
        <taxon>Kingdonia</taxon>
    </lineage>
</organism>